<accession>A0A377G9C1</accession>
<gene>
    <name evidence="2" type="ORF">NCTC11370_01172</name>
</gene>
<dbReference type="EMBL" id="UGGT01000001">
    <property type="protein sequence ID" value="STO21111.1"/>
    <property type="molecule type" value="Genomic_DNA"/>
</dbReference>
<evidence type="ECO:0000256" key="1">
    <source>
        <dbReference type="SAM" id="Phobius"/>
    </source>
</evidence>
<proteinExistence type="predicted"/>
<dbReference type="Proteomes" id="UP000254554">
    <property type="component" value="Unassembled WGS sequence"/>
</dbReference>
<keyword evidence="1" id="KW-0472">Membrane</keyword>
<feature type="transmembrane region" description="Helical" evidence="1">
    <location>
        <begin position="111"/>
        <end position="136"/>
    </location>
</feature>
<dbReference type="GeneID" id="93292235"/>
<evidence type="ECO:0000313" key="2">
    <source>
        <dbReference type="EMBL" id="STO21111.1"/>
    </source>
</evidence>
<dbReference type="RefSeq" id="WP_010653391.1">
    <property type="nucleotide sequence ID" value="NZ_JAPHOO010000001.1"/>
</dbReference>
<keyword evidence="1" id="KW-0812">Transmembrane</keyword>
<sequence>MLELIGYNEIREIFDLDNEAEDENYLAGIIQRSRTKYSERPGFFTPYRNVKEFAGELLAPLWYPLESALGTGLIAFTALISACYAVGYLLCGLLSIAMMSTEHLDNALEGFANSISLLGLTLLGTAAGALLTVISIPHSIVSIFTRSTATLISASKNDCCEQDYYAAP</sequence>
<organism evidence="2 3">
    <name type="scientific">Fluoribacter dumoffii</name>
    <dbReference type="NCBI Taxonomy" id="463"/>
    <lineage>
        <taxon>Bacteria</taxon>
        <taxon>Pseudomonadati</taxon>
        <taxon>Pseudomonadota</taxon>
        <taxon>Gammaproteobacteria</taxon>
        <taxon>Legionellales</taxon>
        <taxon>Legionellaceae</taxon>
        <taxon>Fluoribacter</taxon>
    </lineage>
</organism>
<dbReference type="STRING" id="1094715.GCA_000236165_01249"/>
<keyword evidence="1" id="KW-1133">Transmembrane helix</keyword>
<evidence type="ECO:0008006" key="4">
    <source>
        <dbReference type="Google" id="ProtNLM"/>
    </source>
</evidence>
<evidence type="ECO:0000313" key="3">
    <source>
        <dbReference type="Proteomes" id="UP000254554"/>
    </source>
</evidence>
<name>A0A377G9C1_9GAMM</name>
<dbReference type="OrthoDB" id="5638166at2"/>
<keyword evidence="3" id="KW-1185">Reference proteome</keyword>
<reference evidence="2 3" key="1">
    <citation type="submission" date="2018-06" db="EMBL/GenBank/DDBJ databases">
        <authorList>
            <consortium name="Pathogen Informatics"/>
            <person name="Doyle S."/>
        </authorList>
    </citation>
    <scope>NUCLEOTIDE SEQUENCE [LARGE SCALE GENOMIC DNA]</scope>
    <source>
        <strain evidence="2 3">NCTC11370</strain>
    </source>
</reference>
<feature type="transmembrane region" description="Helical" evidence="1">
    <location>
        <begin position="73"/>
        <end position="99"/>
    </location>
</feature>
<dbReference type="AlphaFoldDB" id="A0A377G9C1"/>
<protein>
    <recommendedName>
        <fullName evidence="4">MotA/TolQ/ExbB proton channel domain-containing protein</fullName>
    </recommendedName>
</protein>